<dbReference type="EMBL" id="HACG01041542">
    <property type="protein sequence ID" value="CEK88407.1"/>
    <property type="molecule type" value="Transcribed_RNA"/>
</dbReference>
<organism evidence="4">
    <name type="scientific">Arion vulgaris</name>
    <dbReference type="NCBI Taxonomy" id="1028688"/>
    <lineage>
        <taxon>Eukaryota</taxon>
        <taxon>Metazoa</taxon>
        <taxon>Spiralia</taxon>
        <taxon>Lophotrochozoa</taxon>
        <taxon>Mollusca</taxon>
        <taxon>Gastropoda</taxon>
        <taxon>Heterobranchia</taxon>
        <taxon>Euthyneura</taxon>
        <taxon>Panpulmonata</taxon>
        <taxon>Eupulmonata</taxon>
        <taxon>Stylommatophora</taxon>
        <taxon>Helicina</taxon>
        <taxon>Arionoidea</taxon>
        <taxon>Arionidae</taxon>
        <taxon>Arion</taxon>
    </lineage>
</organism>
<dbReference type="PROSITE" id="PS50303">
    <property type="entry name" value="PUM_HD"/>
    <property type="match status" value="1"/>
</dbReference>
<feature type="compositionally biased region" description="Acidic residues" evidence="2">
    <location>
        <begin position="173"/>
        <end position="186"/>
    </location>
</feature>
<dbReference type="GO" id="GO:0006417">
    <property type="term" value="P:regulation of translation"/>
    <property type="evidence" value="ECO:0007669"/>
    <property type="project" value="TreeGrafter"/>
</dbReference>
<keyword evidence="1" id="KW-0677">Repeat</keyword>
<feature type="domain" description="PUM-HD" evidence="3">
    <location>
        <begin position="280"/>
        <end position="372"/>
    </location>
</feature>
<dbReference type="InterPro" id="IPR016024">
    <property type="entry name" value="ARM-type_fold"/>
</dbReference>
<dbReference type="SMART" id="SM00025">
    <property type="entry name" value="Pumilio"/>
    <property type="match status" value="2"/>
</dbReference>
<name>A0A0B7B6B3_9EUPU</name>
<sequence length="372" mass="41847">MKNKSNSPALKRQQPNIGKIRQGGFGITNSKATRRLPKDVSMTPDTFERSQSRVKKTAVRRRKSLYDGDATTQVIGNETQLSQDEADSALDHTPVTLSQISAIDPSEDDTLITFKKKKNKKLNKSSDATLEMAVHYARGEPDGAERSFTRKQLSKISLGDSDDDGNNDVSMEGIEEEDLENDDEFESASPRKKTKIATKDTKSMAKKAGKVSLKIPFKQAAKKLKSLKSAVEIKKTKKKINTNFEALPDETTVPKVTSQTFKEKKQQRKMLKNNFDLIASAKKAWEELRRADLPEAKRKKICDDLMKIVVGKVKELSVVHDSARVVQCIVQYGSEQQREAIFEEVKSDVCELCKLKYAKYVVRKLIHYGSKS</sequence>
<evidence type="ECO:0000259" key="3">
    <source>
        <dbReference type="PROSITE" id="PS50303"/>
    </source>
</evidence>
<feature type="compositionally biased region" description="Polar residues" evidence="2">
    <location>
        <begin position="1"/>
        <end position="16"/>
    </location>
</feature>
<dbReference type="PANTHER" id="PTHR13389:SF0">
    <property type="entry name" value="PUMILIO HOMOLOG 3"/>
    <property type="match status" value="1"/>
</dbReference>
<dbReference type="AlphaFoldDB" id="A0A0B7B6B3"/>
<evidence type="ECO:0000256" key="2">
    <source>
        <dbReference type="SAM" id="MobiDB-lite"/>
    </source>
</evidence>
<dbReference type="InterPro" id="IPR033133">
    <property type="entry name" value="PUM-HD"/>
</dbReference>
<evidence type="ECO:0000313" key="4">
    <source>
        <dbReference type="EMBL" id="CEK88407.1"/>
    </source>
</evidence>
<dbReference type="SUPFAM" id="SSF48371">
    <property type="entry name" value="ARM repeat"/>
    <property type="match status" value="1"/>
</dbReference>
<dbReference type="GO" id="GO:0003729">
    <property type="term" value="F:mRNA binding"/>
    <property type="evidence" value="ECO:0007669"/>
    <property type="project" value="TreeGrafter"/>
</dbReference>
<feature type="compositionally biased region" description="Basic and acidic residues" evidence="2">
    <location>
        <begin position="137"/>
        <end position="148"/>
    </location>
</feature>
<dbReference type="InterPro" id="IPR001313">
    <property type="entry name" value="Pumilio_RNA-bd_rpt"/>
</dbReference>
<dbReference type="InterPro" id="IPR011989">
    <property type="entry name" value="ARM-like"/>
</dbReference>
<dbReference type="PANTHER" id="PTHR13389">
    <property type="entry name" value="PUMILIO HOMOLOG 3"/>
    <property type="match status" value="1"/>
</dbReference>
<reference evidence="4" key="1">
    <citation type="submission" date="2014-12" db="EMBL/GenBank/DDBJ databases">
        <title>Insight into the proteome of Arion vulgaris.</title>
        <authorList>
            <person name="Aradska J."/>
            <person name="Bulat T."/>
            <person name="Smidak R."/>
            <person name="Sarate P."/>
            <person name="Gangsoo J."/>
            <person name="Sialana F."/>
            <person name="Bilban M."/>
            <person name="Lubec G."/>
        </authorList>
    </citation>
    <scope>NUCLEOTIDE SEQUENCE</scope>
    <source>
        <tissue evidence="4">Skin</tissue>
    </source>
</reference>
<protein>
    <recommendedName>
        <fullName evidence="3">PUM-HD domain-containing protein</fullName>
    </recommendedName>
</protein>
<gene>
    <name evidence="4" type="primary">ORF165115</name>
</gene>
<dbReference type="Gene3D" id="1.25.10.10">
    <property type="entry name" value="Leucine-rich Repeat Variant"/>
    <property type="match status" value="1"/>
</dbReference>
<dbReference type="GO" id="GO:0005730">
    <property type="term" value="C:nucleolus"/>
    <property type="evidence" value="ECO:0007669"/>
    <property type="project" value="TreeGrafter"/>
</dbReference>
<proteinExistence type="predicted"/>
<evidence type="ECO:0000256" key="1">
    <source>
        <dbReference type="ARBA" id="ARBA00022737"/>
    </source>
</evidence>
<feature type="region of interest" description="Disordered" evidence="2">
    <location>
        <begin position="1"/>
        <end position="62"/>
    </location>
</feature>
<feature type="region of interest" description="Disordered" evidence="2">
    <location>
        <begin position="137"/>
        <end position="201"/>
    </location>
</feature>
<accession>A0A0B7B6B3</accession>
<dbReference type="InterPro" id="IPR040059">
    <property type="entry name" value="PUM3"/>
</dbReference>
<feature type="compositionally biased region" description="Basic residues" evidence="2">
    <location>
        <begin position="52"/>
        <end position="62"/>
    </location>
</feature>